<gene>
    <name evidence="1" type="ORF">VTK73DRAFT_1910</name>
</gene>
<evidence type="ECO:0000313" key="2">
    <source>
        <dbReference type="Proteomes" id="UP001586593"/>
    </source>
</evidence>
<organism evidence="1 2">
    <name type="scientific">Phialemonium thermophilum</name>
    <dbReference type="NCBI Taxonomy" id="223376"/>
    <lineage>
        <taxon>Eukaryota</taxon>
        <taxon>Fungi</taxon>
        <taxon>Dikarya</taxon>
        <taxon>Ascomycota</taxon>
        <taxon>Pezizomycotina</taxon>
        <taxon>Sordariomycetes</taxon>
        <taxon>Sordariomycetidae</taxon>
        <taxon>Cephalothecales</taxon>
        <taxon>Cephalothecaceae</taxon>
        <taxon>Phialemonium</taxon>
    </lineage>
</organism>
<reference evidence="1 2" key="1">
    <citation type="journal article" date="2024" name="Commun. Biol.">
        <title>Comparative genomic analysis of thermophilic fungi reveals convergent evolutionary adaptations and gene losses.</title>
        <authorList>
            <person name="Steindorff A.S."/>
            <person name="Aguilar-Pontes M.V."/>
            <person name="Robinson A.J."/>
            <person name="Andreopoulos B."/>
            <person name="LaButti K."/>
            <person name="Kuo A."/>
            <person name="Mondo S."/>
            <person name="Riley R."/>
            <person name="Otillar R."/>
            <person name="Haridas S."/>
            <person name="Lipzen A."/>
            <person name="Grimwood J."/>
            <person name="Schmutz J."/>
            <person name="Clum A."/>
            <person name="Reid I.D."/>
            <person name="Moisan M.C."/>
            <person name="Butler G."/>
            <person name="Nguyen T.T.M."/>
            <person name="Dewar K."/>
            <person name="Conant G."/>
            <person name="Drula E."/>
            <person name="Henrissat B."/>
            <person name="Hansel C."/>
            <person name="Singer S."/>
            <person name="Hutchinson M.I."/>
            <person name="de Vries R.P."/>
            <person name="Natvig D.O."/>
            <person name="Powell A.J."/>
            <person name="Tsang A."/>
            <person name="Grigoriev I.V."/>
        </authorList>
    </citation>
    <scope>NUCLEOTIDE SEQUENCE [LARGE SCALE GENOMIC DNA]</scope>
    <source>
        <strain evidence="1 2">ATCC 24622</strain>
    </source>
</reference>
<name>A0ABR3Y247_9PEZI</name>
<comment type="caution">
    <text evidence="1">The sequence shown here is derived from an EMBL/GenBank/DDBJ whole genome shotgun (WGS) entry which is preliminary data.</text>
</comment>
<keyword evidence="2" id="KW-1185">Reference proteome</keyword>
<dbReference type="EMBL" id="JAZHXJ010000015">
    <property type="protein sequence ID" value="KAL1882351.1"/>
    <property type="molecule type" value="Genomic_DNA"/>
</dbReference>
<protein>
    <submittedName>
        <fullName evidence="1">Uncharacterized protein</fullName>
    </submittedName>
</protein>
<evidence type="ECO:0000313" key="1">
    <source>
        <dbReference type="EMBL" id="KAL1882351.1"/>
    </source>
</evidence>
<dbReference type="Proteomes" id="UP001586593">
    <property type="component" value="Unassembled WGS sequence"/>
</dbReference>
<sequence>MRVSLPDPCFRANLSVRLSTTPTVVQSECRLSMRVGPPGVWAPNPNIHVLLSPHPSFFLLIIIFPLLDFLDEIFTLVWDLREVSIDFDFEHRIG</sequence>
<proteinExistence type="predicted"/>
<accession>A0ABR3Y247</accession>